<proteinExistence type="predicted"/>
<evidence type="ECO:0008006" key="2">
    <source>
        <dbReference type="Google" id="ProtNLM"/>
    </source>
</evidence>
<dbReference type="AlphaFoldDB" id="A0A6C0BXC1"/>
<dbReference type="EMBL" id="MN739262">
    <property type="protein sequence ID" value="QHS96058.1"/>
    <property type="molecule type" value="Genomic_DNA"/>
</dbReference>
<organism evidence="1">
    <name type="scientific">viral metagenome</name>
    <dbReference type="NCBI Taxonomy" id="1070528"/>
    <lineage>
        <taxon>unclassified sequences</taxon>
        <taxon>metagenomes</taxon>
        <taxon>organismal metagenomes</taxon>
    </lineage>
</organism>
<dbReference type="InterPro" id="IPR005331">
    <property type="entry name" value="Sulfotransferase"/>
</dbReference>
<accession>A0A6C0BXC1</accession>
<dbReference type="Gene3D" id="3.40.50.300">
    <property type="entry name" value="P-loop containing nucleotide triphosphate hydrolases"/>
    <property type="match status" value="1"/>
</dbReference>
<dbReference type="Pfam" id="PF03567">
    <property type="entry name" value="Sulfotransfer_2"/>
    <property type="match status" value="1"/>
</dbReference>
<dbReference type="SUPFAM" id="SSF52540">
    <property type="entry name" value="P-loop containing nucleoside triphosphate hydrolases"/>
    <property type="match status" value="1"/>
</dbReference>
<dbReference type="GO" id="GO:0016020">
    <property type="term" value="C:membrane"/>
    <property type="evidence" value="ECO:0007669"/>
    <property type="project" value="InterPro"/>
</dbReference>
<sequence>MFIFKNSIKNQTHIFIHIPKNGGKFIRNKIKKDNNHIVIKSNLFKEKNIHLAHIPYMKKEKYIDPSIEYHYFTYTRNPYDRIISAFFYKNPTKNIQNFKDFCKNELLTMDFNLNFDKKYIHYYPQYLFICDEKNNIPTNIDIKKIEEHEHPKKYNLIDYLDNKCIEIINKVYKDDFTLLNYEIKNTI</sequence>
<reference evidence="1" key="1">
    <citation type="journal article" date="2020" name="Nature">
        <title>Giant virus diversity and host interactions through global metagenomics.</title>
        <authorList>
            <person name="Schulz F."/>
            <person name="Roux S."/>
            <person name="Paez-Espino D."/>
            <person name="Jungbluth S."/>
            <person name="Walsh D.A."/>
            <person name="Denef V.J."/>
            <person name="McMahon K.D."/>
            <person name="Konstantinidis K.T."/>
            <person name="Eloe-Fadrosh E.A."/>
            <person name="Kyrpides N.C."/>
            <person name="Woyke T."/>
        </authorList>
    </citation>
    <scope>NUCLEOTIDE SEQUENCE</scope>
    <source>
        <strain evidence="1">GVMAG-M-3300019093-7</strain>
    </source>
</reference>
<dbReference type="InterPro" id="IPR027417">
    <property type="entry name" value="P-loop_NTPase"/>
</dbReference>
<name>A0A6C0BXC1_9ZZZZ</name>
<dbReference type="GO" id="GO:0008146">
    <property type="term" value="F:sulfotransferase activity"/>
    <property type="evidence" value="ECO:0007669"/>
    <property type="project" value="InterPro"/>
</dbReference>
<protein>
    <recommendedName>
        <fullName evidence="2">Sulfotransferase domain-containing protein</fullName>
    </recommendedName>
</protein>
<evidence type="ECO:0000313" key="1">
    <source>
        <dbReference type="EMBL" id="QHS96058.1"/>
    </source>
</evidence>